<feature type="transmembrane region" description="Helical" evidence="1">
    <location>
        <begin position="120"/>
        <end position="145"/>
    </location>
</feature>
<name>A0ABQ2B2L6_9MICO</name>
<feature type="transmembrane region" description="Helical" evidence="1">
    <location>
        <begin position="81"/>
        <end position="99"/>
    </location>
</feature>
<dbReference type="Proteomes" id="UP000632535">
    <property type="component" value="Unassembled WGS sequence"/>
</dbReference>
<keyword evidence="1" id="KW-0812">Transmembrane</keyword>
<organism evidence="2 3">
    <name type="scientific">Isoptericola cucumis</name>
    <dbReference type="NCBI Taxonomy" id="1776856"/>
    <lineage>
        <taxon>Bacteria</taxon>
        <taxon>Bacillati</taxon>
        <taxon>Actinomycetota</taxon>
        <taxon>Actinomycetes</taxon>
        <taxon>Micrococcales</taxon>
        <taxon>Promicromonosporaceae</taxon>
        <taxon>Isoptericola</taxon>
    </lineage>
</organism>
<keyword evidence="1" id="KW-0472">Membrane</keyword>
<feature type="transmembrane region" description="Helical" evidence="1">
    <location>
        <begin position="42"/>
        <end position="61"/>
    </location>
</feature>
<feature type="transmembrane region" description="Helical" evidence="1">
    <location>
        <begin position="165"/>
        <end position="183"/>
    </location>
</feature>
<evidence type="ECO:0000256" key="1">
    <source>
        <dbReference type="SAM" id="Phobius"/>
    </source>
</evidence>
<keyword evidence="1" id="KW-1133">Transmembrane helix</keyword>
<sequence>MTAVTAPAAPRGASRPRPTVPVPLGRLAGVELRKIFDTRSGLWLAVSVAVVAVGSAALLVALESPESFSYQFFVHSIDYPVHLLMPMLGVLAVTSEWSQRGALTTFALVPRRGRVLAAKALPLAGVAVATMLLTFACGVVATLVGAATGGVDAVWDMSLDEHLRMLAFSLLSMAVGFVVGVVLRSSPAALVAYLLFVLVVPSLSSALAASLDWYRDAGPWVELTSAQYELYGDVMTAEQWAQLGTASLLWLVLPFVLGVRRLLRVEIR</sequence>
<gene>
    <name evidence="2" type="ORF">GCM10007368_10120</name>
</gene>
<protein>
    <recommendedName>
        <fullName evidence="4">ABC transporter permease</fullName>
    </recommendedName>
</protein>
<accession>A0ABQ2B2L6</accession>
<dbReference type="EMBL" id="BMDG01000003">
    <property type="protein sequence ID" value="GGI06229.1"/>
    <property type="molecule type" value="Genomic_DNA"/>
</dbReference>
<feature type="transmembrane region" description="Helical" evidence="1">
    <location>
        <begin position="190"/>
        <end position="211"/>
    </location>
</feature>
<reference evidence="3" key="1">
    <citation type="journal article" date="2019" name="Int. J. Syst. Evol. Microbiol.">
        <title>The Global Catalogue of Microorganisms (GCM) 10K type strain sequencing project: providing services to taxonomists for standard genome sequencing and annotation.</title>
        <authorList>
            <consortium name="The Broad Institute Genomics Platform"/>
            <consortium name="The Broad Institute Genome Sequencing Center for Infectious Disease"/>
            <person name="Wu L."/>
            <person name="Ma J."/>
        </authorList>
    </citation>
    <scope>NUCLEOTIDE SEQUENCE [LARGE SCALE GENOMIC DNA]</scope>
    <source>
        <strain evidence="3">CCM 8653</strain>
    </source>
</reference>
<evidence type="ECO:0008006" key="4">
    <source>
        <dbReference type="Google" id="ProtNLM"/>
    </source>
</evidence>
<keyword evidence="3" id="KW-1185">Reference proteome</keyword>
<evidence type="ECO:0000313" key="2">
    <source>
        <dbReference type="EMBL" id="GGI06229.1"/>
    </source>
</evidence>
<comment type="caution">
    <text evidence="2">The sequence shown here is derived from an EMBL/GenBank/DDBJ whole genome shotgun (WGS) entry which is preliminary data.</text>
</comment>
<dbReference type="RefSeq" id="WP_188522582.1">
    <property type="nucleotide sequence ID" value="NZ_BMDG01000003.1"/>
</dbReference>
<evidence type="ECO:0000313" key="3">
    <source>
        <dbReference type="Proteomes" id="UP000632535"/>
    </source>
</evidence>
<feature type="transmembrane region" description="Helical" evidence="1">
    <location>
        <begin position="240"/>
        <end position="259"/>
    </location>
</feature>
<proteinExistence type="predicted"/>